<dbReference type="GeneID" id="19202037"/>
<name>A0A5M3MJQ2_CONPW</name>
<organism evidence="2 3">
    <name type="scientific">Coniophora puteana (strain RWD-64-598)</name>
    <name type="common">Brown rot fungus</name>
    <dbReference type="NCBI Taxonomy" id="741705"/>
    <lineage>
        <taxon>Eukaryota</taxon>
        <taxon>Fungi</taxon>
        <taxon>Dikarya</taxon>
        <taxon>Basidiomycota</taxon>
        <taxon>Agaricomycotina</taxon>
        <taxon>Agaricomycetes</taxon>
        <taxon>Agaricomycetidae</taxon>
        <taxon>Boletales</taxon>
        <taxon>Coniophorineae</taxon>
        <taxon>Coniophoraceae</taxon>
        <taxon>Coniophora</taxon>
    </lineage>
</organism>
<keyword evidence="1" id="KW-0732">Signal</keyword>
<evidence type="ECO:0000313" key="2">
    <source>
        <dbReference type="EMBL" id="EIW78865.1"/>
    </source>
</evidence>
<dbReference type="RefSeq" id="XP_007770631.1">
    <property type="nucleotide sequence ID" value="XM_007772441.1"/>
</dbReference>
<dbReference type="KEGG" id="cput:CONPUDRAFT_145132"/>
<protein>
    <submittedName>
        <fullName evidence="2">Uncharacterized protein</fullName>
    </submittedName>
</protein>
<proteinExistence type="predicted"/>
<evidence type="ECO:0000256" key="1">
    <source>
        <dbReference type="SAM" id="SignalP"/>
    </source>
</evidence>
<dbReference type="EMBL" id="JH711581">
    <property type="protein sequence ID" value="EIW78865.1"/>
    <property type="molecule type" value="Genomic_DNA"/>
</dbReference>
<comment type="caution">
    <text evidence="2">The sequence shown here is derived from an EMBL/GenBank/DDBJ whole genome shotgun (WGS) entry which is preliminary data.</text>
</comment>
<feature type="signal peptide" evidence="1">
    <location>
        <begin position="1"/>
        <end position="22"/>
    </location>
</feature>
<feature type="chain" id="PRO_5024294608" evidence="1">
    <location>
        <begin position="23"/>
        <end position="262"/>
    </location>
</feature>
<evidence type="ECO:0000313" key="3">
    <source>
        <dbReference type="Proteomes" id="UP000053558"/>
    </source>
</evidence>
<gene>
    <name evidence="2" type="ORF">CONPUDRAFT_145132</name>
</gene>
<reference evidence="3" key="1">
    <citation type="journal article" date="2012" name="Science">
        <title>The Paleozoic origin of enzymatic lignin decomposition reconstructed from 31 fungal genomes.</title>
        <authorList>
            <person name="Floudas D."/>
            <person name="Binder M."/>
            <person name="Riley R."/>
            <person name="Barry K."/>
            <person name="Blanchette R.A."/>
            <person name="Henrissat B."/>
            <person name="Martinez A.T."/>
            <person name="Otillar R."/>
            <person name="Spatafora J.W."/>
            <person name="Yadav J.S."/>
            <person name="Aerts A."/>
            <person name="Benoit I."/>
            <person name="Boyd A."/>
            <person name="Carlson A."/>
            <person name="Copeland A."/>
            <person name="Coutinho P.M."/>
            <person name="de Vries R.P."/>
            <person name="Ferreira P."/>
            <person name="Findley K."/>
            <person name="Foster B."/>
            <person name="Gaskell J."/>
            <person name="Glotzer D."/>
            <person name="Gorecki P."/>
            <person name="Heitman J."/>
            <person name="Hesse C."/>
            <person name="Hori C."/>
            <person name="Igarashi K."/>
            <person name="Jurgens J.A."/>
            <person name="Kallen N."/>
            <person name="Kersten P."/>
            <person name="Kohler A."/>
            <person name="Kuees U."/>
            <person name="Kumar T.K.A."/>
            <person name="Kuo A."/>
            <person name="LaButti K."/>
            <person name="Larrondo L.F."/>
            <person name="Lindquist E."/>
            <person name="Ling A."/>
            <person name="Lombard V."/>
            <person name="Lucas S."/>
            <person name="Lundell T."/>
            <person name="Martin R."/>
            <person name="McLaughlin D.J."/>
            <person name="Morgenstern I."/>
            <person name="Morin E."/>
            <person name="Murat C."/>
            <person name="Nagy L.G."/>
            <person name="Nolan M."/>
            <person name="Ohm R.A."/>
            <person name="Patyshakuliyeva A."/>
            <person name="Rokas A."/>
            <person name="Ruiz-Duenas F.J."/>
            <person name="Sabat G."/>
            <person name="Salamov A."/>
            <person name="Samejima M."/>
            <person name="Schmutz J."/>
            <person name="Slot J.C."/>
            <person name="St John F."/>
            <person name="Stenlid J."/>
            <person name="Sun H."/>
            <person name="Sun S."/>
            <person name="Syed K."/>
            <person name="Tsang A."/>
            <person name="Wiebenga A."/>
            <person name="Young D."/>
            <person name="Pisabarro A."/>
            <person name="Eastwood D.C."/>
            <person name="Martin F."/>
            <person name="Cullen D."/>
            <person name="Grigoriev I.V."/>
            <person name="Hibbett D.S."/>
        </authorList>
    </citation>
    <scope>NUCLEOTIDE SEQUENCE [LARGE SCALE GENOMIC DNA]</scope>
    <source>
        <strain evidence="3">RWD-64-598 SS2</strain>
    </source>
</reference>
<accession>A0A5M3MJQ2</accession>
<keyword evidence="3" id="KW-1185">Reference proteome</keyword>
<dbReference type="AlphaFoldDB" id="A0A5M3MJQ2"/>
<sequence>MNLLRCELASLMCMLVFQWLLGLECETTDDRLPDSSKQGRTCCGCVNGRVEPTFSQGTKIGYTGYPLGLASAIFWYDAIDEVSQSLIGALVPSNEGKGNRVVLAPCQECLQAQFYRSPRVLRVQSARVGLSRVCRYRWVNHVRLGTRAPNEAVLMVSIDTYGREKTSRAIDLWMRHRGWSFSSAGLRKREKYYRAGAELTSSEHPISAIDQCWVIAFPQLRERNLLTPSTELASVLPSGVKRCRIIAHLANPSRTSSERPLT</sequence>
<dbReference type="Proteomes" id="UP000053558">
    <property type="component" value="Unassembled WGS sequence"/>
</dbReference>